<keyword evidence="2" id="KW-1133">Transmembrane helix</keyword>
<keyword evidence="2" id="KW-0812">Transmembrane</keyword>
<evidence type="ECO:0000256" key="1">
    <source>
        <dbReference type="SAM" id="MobiDB-lite"/>
    </source>
</evidence>
<reference evidence="3" key="1">
    <citation type="journal article" date="2014" name="Int. J. Syst. Evol. Microbiol.">
        <title>Complete genome sequence of Corynebacterium casei LMG S-19264T (=DSM 44701T), isolated from a smear-ripened cheese.</title>
        <authorList>
            <consortium name="US DOE Joint Genome Institute (JGI-PGF)"/>
            <person name="Walter F."/>
            <person name="Albersmeier A."/>
            <person name="Kalinowski J."/>
            <person name="Ruckert C."/>
        </authorList>
    </citation>
    <scope>NUCLEOTIDE SEQUENCE</scope>
    <source>
        <strain evidence="3">CGMCC 4.5737</strain>
    </source>
</reference>
<feature type="transmembrane region" description="Helical" evidence="2">
    <location>
        <begin position="6"/>
        <end position="28"/>
    </location>
</feature>
<proteinExistence type="predicted"/>
<name>A0A8J3FYT0_9PSEU</name>
<accession>A0A8J3FYT0</accession>
<evidence type="ECO:0000313" key="4">
    <source>
        <dbReference type="Proteomes" id="UP000637578"/>
    </source>
</evidence>
<reference evidence="3" key="2">
    <citation type="submission" date="2020-09" db="EMBL/GenBank/DDBJ databases">
        <authorList>
            <person name="Sun Q."/>
            <person name="Zhou Y."/>
        </authorList>
    </citation>
    <scope>NUCLEOTIDE SEQUENCE</scope>
    <source>
        <strain evidence="3">CGMCC 4.5737</strain>
    </source>
</reference>
<protein>
    <submittedName>
        <fullName evidence="3">Uncharacterized protein</fullName>
    </submittedName>
</protein>
<keyword evidence="2" id="KW-0472">Membrane</keyword>
<sequence length="185" mass="19285">MDRWDAWTTGLLGLLFVTAGVGFGVWLVARHLVWVIPPRWAARACLVLGWAGTCLAAGTGAVHLLAERPAVLALALWALLTVLLAVLAAATGASSGAPRWRGLASGHRWATAAAVAIPGTGLVGLLSSPDVVLLTKLVAPVFAVLTAAATALLRHPPADDDTTPAVPREFPRPAPVRDEEEPRHV</sequence>
<evidence type="ECO:0000256" key="2">
    <source>
        <dbReference type="SAM" id="Phobius"/>
    </source>
</evidence>
<keyword evidence="4" id="KW-1185">Reference proteome</keyword>
<dbReference type="Proteomes" id="UP000637578">
    <property type="component" value="Unassembled WGS sequence"/>
</dbReference>
<evidence type="ECO:0000313" key="3">
    <source>
        <dbReference type="EMBL" id="GGM84474.1"/>
    </source>
</evidence>
<feature type="transmembrane region" description="Helical" evidence="2">
    <location>
        <begin position="40"/>
        <end position="66"/>
    </location>
</feature>
<dbReference type="EMBL" id="BMMK01000072">
    <property type="protein sequence ID" value="GGM84474.1"/>
    <property type="molecule type" value="Genomic_DNA"/>
</dbReference>
<organism evidence="3 4">
    <name type="scientific">Longimycelium tulufanense</name>
    <dbReference type="NCBI Taxonomy" id="907463"/>
    <lineage>
        <taxon>Bacteria</taxon>
        <taxon>Bacillati</taxon>
        <taxon>Actinomycetota</taxon>
        <taxon>Actinomycetes</taxon>
        <taxon>Pseudonocardiales</taxon>
        <taxon>Pseudonocardiaceae</taxon>
        <taxon>Longimycelium</taxon>
    </lineage>
</organism>
<feature type="compositionally biased region" description="Basic and acidic residues" evidence="1">
    <location>
        <begin position="169"/>
        <end position="185"/>
    </location>
</feature>
<dbReference type="AlphaFoldDB" id="A0A8J3FYT0"/>
<dbReference type="RefSeq" id="WP_189062176.1">
    <property type="nucleotide sequence ID" value="NZ_BMMK01000072.1"/>
</dbReference>
<feature type="region of interest" description="Disordered" evidence="1">
    <location>
        <begin position="156"/>
        <end position="185"/>
    </location>
</feature>
<feature type="transmembrane region" description="Helical" evidence="2">
    <location>
        <begin position="133"/>
        <end position="153"/>
    </location>
</feature>
<feature type="transmembrane region" description="Helical" evidence="2">
    <location>
        <begin position="109"/>
        <end position="127"/>
    </location>
</feature>
<feature type="transmembrane region" description="Helical" evidence="2">
    <location>
        <begin position="72"/>
        <end position="97"/>
    </location>
</feature>
<gene>
    <name evidence="3" type="ORF">GCM10012275_63980</name>
</gene>
<comment type="caution">
    <text evidence="3">The sequence shown here is derived from an EMBL/GenBank/DDBJ whole genome shotgun (WGS) entry which is preliminary data.</text>
</comment>